<proteinExistence type="predicted"/>
<dbReference type="SUPFAM" id="SSF53041">
    <property type="entry name" value="Resolvase-like"/>
    <property type="match status" value="1"/>
</dbReference>
<dbReference type="Proteomes" id="UP001500067">
    <property type="component" value="Unassembled WGS sequence"/>
</dbReference>
<comment type="caution">
    <text evidence="8">The sequence shown here is derived from an EMBL/GenBank/DDBJ whole genome shotgun (WGS) entry which is preliminary data.</text>
</comment>
<evidence type="ECO:0000256" key="5">
    <source>
        <dbReference type="SAM" id="MobiDB-lite"/>
    </source>
</evidence>
<evidence type="ECO:0000256" key="2">
    <source>
        <dbReference type="ARBA" id="ARBA00023125"/>
    </source>
</evidence>
<dbReference type="InterPro" id="IPR038109">
    <property type="entry name" value="DNA_bind_recomb_sf"/>
</dbReference>
<feature type="region of interest" description="Disordered" evidence="5">
    <location>
        <begin position="553"/>
        <end position="576"/>
    </location>
</feature>
<feature type="domain" description="Recombinase" evidence="7">
    <location>
        <begin position="159"/>
        <end position="301"/>
    </location>
</feature>
<dbReference type="Gene3D" id="3.40.50.1390">
    <property type="entry name" value="Resolvase, N-terminal catalytic domain"/>
    <property type="match status" value="1"/>
</dbReference>
<dbReference type="PANTHER" id="PTHR30461:SF23">
    <property type="entry name" value="DNA RECOMBINASE-RELATED"/>
    <property type="match status" value="1"/>
</dbReference>
<evidence type="ECO:0000313" key="9">
    <source>
        <dbReference type="Proteomes" id="UP001500067"/>
    </source>
</evidence>
<feature type="compositionally biased region" description="Basic and acidic residues" evidence="5">
    <location>
        <begin position="564"/>
        <end position="576"/>
    </location>
</feature>
<keyword evidence="3" id="KW-0233">DNA recombination</keyword>
<accession>A0ABP8N5U1</accession>
<dbReference type="Pfam" id="PF00239">
    <property type="entry name" value="Resolvase"/>
    <property type="match status" value="1"/>
</dbReference>
<dbReference type="PROSITE" id="PS51737">
    <property type="entry name" value="RECOMBINASE_DNA_BIND"/>
    <property type="match status" value="1"/>
</dbReference>
<dbReference type="InterPro" id="IPR036162">
    <property type="entry name" value="Resolvase-like_N_sf"/>
</dbReference>
<dbReference type="PROSITE" id="PS51736">
    <property type="entry name" value="RECOMBINASES_3"/>
    <property type="match status" value="1"/>
</dbReference>
<dbReference type="InterPro" id="IPR006118">
    <property type="entry name" value="Recombinase_CS"/>
</dbReference>
<name>A0ABP8N5U1_9BACT</name>
<protein>
    <submittedName>
        <fullName evidence="8">Recombinase family protein</fullName>
    </submittedName>
</protein>
<dbReference type="InterPro" id="IPR011109">
    <property type="entry name" value="DNA_bind_recombinase_dom"/>
</dbReference>
<gene>
    <name evidence="8" type="ORF">GCM10023093_07320</name>
</gene>
<dbReference type="Pfam" id="PF07508">
    <property type="entry name" value="Recombinase"/>
    <property type="match status" value="1"/>
</dbReference>
<feature type="domain" description="Resolvase/invertase-type recombinase catalytic" evidence="6">
    <location>
        <begin position="6"/>
        <end position="151"/>
    </location>
</feature>
<keyword evidence="2" id="KW-0238">DNA-binding</keyword>
<reference evidence="9" key="1">
    <citation type="journal article" date="2019" name="Int. J. Syst. Evol. Microbiol.">
        <title>The Global Catalogue of Microorganisms (GCM) 10K type strain sequencing project: providing services to taxonomists for standard genome sequencing and annotation.</title>
        <authorList>
            <consortium name="The Broad Institute Genomics Platform"/>
            <consortium name="The Broad Institute Genome Sequencing Center for Infectious Disease"/>
            <person name="Wu L."/>
            <person name="Ma J."/>
        </authorList>
    </citation>
    <scope>NUCLEOTIDE SEQUENCE [LARGE SCALE GENOMIC DNA]</scope>
    <source>
        <strain evidence="9">JCM 32105</strain>
    </source>
</reference>
<dbReference type="Gene3D" id="3.90.1750.20">
    <property type="entry name" value="Putative Large Serine Recombinase, Chain B, Domain 2"/>
    <property type="match status" value="1"/>
</dbReference>
<keyword evidence="1" id="KW-0229">DNA integration</keyword>
<evidence type="ECO:0000259" key="6">
    <source>
        <dbReference type="PROSITE" id="PS51736"/>
    </source>
</evidence>
<evidence type="ECO:0000259" key="7">
    <source>
        <dbReference type="PROSITE" id="PS51737"/>
    </source>
</evidence>
<organism evidence="8 9">
    <name type="scientific">Nemorincola caseinilytica</name>
    <dbReference type="NCBI Taxonomy" id="2054315"/>
    <lineage>
        <taxon>Bacteria</taxon>
        <taxon>Pseudomonadati</taxon>
        <taxon>Bacteroidota</taxon>
        <taxon>Chitinophagia</taxon>
        <taxon>Chitinophagales</taxon>
        <taxon>Chitinophagaceae</taxon>
        <taxon>Nemorincola</taxon>
    </lineage>
</organism>
<keyword evidence="9" id="KW-1185">Reference proteome</keyword>
<dbReference type="PANTHER" id="PTHR30461">
    <property type="entry name" value="DNA-INVERTASE FROM LAMBDOID PROPHAGE"/>
    <property type="match status" value="1"/>
</dbReference>
<dbReference type="CDD" id="cd00338">
    <property type="entry name" value="Ser_Recombinase"/>
    <property type="match status" value="1"/>
</dbReference>
<evidence type="ECO:0000256" key="1">
    <source>
        <dbReference type="ARBA" id="ARBA00022908"/>
    </source>
</evidence>
<dbReference type="RefSeq" id="WP_345078693.1">
    <property type="nucleotide sequence ID" value="NZ_BAABFA010000005.1"/>
</dbReference>
<evidence type="ECO:0000256" key="4">
    <source>
        <dbReference type="PROSITE-ProRule" id="PRU10137"/>
    </source>
</evidence>
<dbReference type="InterPro" id="IPR050639">
    <property type="entry name" value="SSR_resolvase"/>
</dbReference>
<feature type="active site" description="O-(5'-phospho-DNA)-serine intermediate" evidence="4">
    <location>
        <position position="14"/>
    </location>
</feature>
<evidence type="ECO:0000313" key="8">
    <source>
        <dbReference type="EMBL" id="GAA4461845.1"/>
    </source>
</evidence>
<dbReference type="EMBL" id="BAABFA010000005">
    <property type="protein sequence ID" value="GAA4461845.1"/>
    <property type="molecule type" value="Genomic_DNA"/>
</dbReference>
<sequence length="576" mass="65578">METIKTAAIYARVSTIKQEDEQTIQNQTLSLKGFATEKGISIIAEYLDDGWSGDMLARPALDQLRQDAKKKPWQAVLIYDPDRLARRYSYQELVLDELRETGIEVLFVTVSAPKNSEEKILHGVRGLFAEYERAKISERFRIGKLRKVRDGNILVTVPKYGYNYIPKENGKHGYYVINEYEADIVRGIFQWVAEEKFTLRKVAKRLKDLNIPPRKSTRGVWSTSTLSTLLKHTAYVGEAHYGKSYAVVPENPLKVEKYRRMKKTSRKIRPKNEWLTISVPAIVERELFDKAQDTIKANFALARRNRKNKYLLINKIWCICGKRRCGEGVKNGKYKYYRCEDRVACYPLPPMCSEAGISVEVADTIVWGQIVKLMTSPVLISQHVKRWITKTKHADTHASNDLQLYEKELAKLKSQEARIYAAYAEGLFPIESLKQHVQSIKTKTDTIHLQLTALHEQVSEVEKSLPANAIEIENFAEAARQTLLNIDFEAKRDIVLNVIEKVIGTRNELKLKGFIPISQNVELFTSNGSGQSATRQDFVRSSGGFPFELTIALPPAGRTGPSAPEKKNGLTKNRDP</sequence>
<dbReference type="SMART" id="SM00857">
    <property type="entry name" value="Resolvase"/>
    <property type="match status" value="1"/>
</dbReference>
<dbReference type="PROSITE" id="PS00397">
    <property type="entry name" value="RECOMBINASES_1"/>
    <property type="match status" value="1"/>
</dbReference>
<evidence type="ECO:0000256" key="3">
    <source>
        <dbReference type="ARBA" id="ARBA00023172"/>
    </source>
</evidence>
<dbReference type="InterPro" id="IPR006119">
    <property type="entry name" value="Resolv_N"/>
</dbReference>